<gene>
    <name evidence="7" type="ORF">PAUR_b0645</name>
</gene>
<keyword evidence="3 7" id="KW-0067">ATP-binding</keyword>
<dbReference type="Proteomes" id="UP000615755">
    <property type="component" value="Unassembled WGS sequence"/>
</dbReference>
<evidence type="ECO:0000259" key="6">
    <source>
        <dbReference type="PROSITE" id="PS50893"/>
    </source>
</evidence>
<dbReference type="InterPro" id="IPR017871">
    <property type="entry name" value="ABC_transporter-like_CS"/>
</dbReference>
<evidence type="ECO:0000256" key="1">
    <source>
        <dbReference type="ARBA" id="ARBA00022448"/>
    </source>
</evidence>
<organism evidence="7 8">
    <name type="scientific">Pseudoalteromonas aurantia 208</name>
    <dbReference type="NCBI Taxonomy" id="1314867"/>
    <lineage>
        <taxon>Bacteria</taxon>
        <taxon>Pseudomonadati</taxon>
        <taxon>Pseudomonadota</taxon>
        <taxon>Gammaproteobacteria</taxon>
        <taxon>Alteromonadales</taxon>
        <taxon>Pseudoalteromonadaceae</taxon>
        <taxon>Pseudoalteromonas</taxon>
    </lineage>
</organism>
<protein>
    <submittedName>
        <fullName evidence="7">Iron complex transport system ATP-binding protein</fullName>
    </submittedName>
</protein>
<dbReference type="EMBL" id="AQGV01000015">
    <property type="protein sequence ID" value="MBE0370581.1"/>
    <property type="molecule type" value="Genomic_DNA"/>
</dbReference>
<dbReference type="PANTHER" id="PTHR42794:SF1">
    <property type="entry name" value="HEMIN IMPORT ATP-BINDING PROTEIN HMUV"/>
    <property type="match status" value="1"/>
</dbReference>
<keyword evidence="8" id="KW-1185">Reference proteome</keyword>
<name>A0ABR9EHV2_9GAMM</name>
<proteinExistence type="predicted"/>
<comment type="function">
    <text evidence="5">Part of the ABC transporter complex HmuTUV involved in hemin import. Responsible for energy coupling to the transport system.</text>
</comment>
<dbReference type="CDD" id="cd03214">
    <property type="entry name" value="ABC_Iron-Siderophores_B12_Hemin"/>
    <property type="match status" value="1"/>
</dbReference>
<dbReference type="Pfam" id="PF00005">
    <property type="entry name" value="ABC_tran"/>
    <property type="match status" value="1"/>
</dbReference>
<dbReference type="Gene3D" id="3.40.50.300">
    <property type="entry name" value="P-loop containing nucleotide triphosphate hydrolases"/>
    <property type="match status" value="1"/>
</dbReference>
<keyword evidence="4" id="KW-1278">Translocase</keyword>
<evidence type="ECO:0000256" key="4">
    <source>
        <dbReference type="ARBA" id="ARBA00022967"/>
    </source>
</evidence>
<comment type="caution">
    <text evidence="7">The sequence shown here is derived from an EMBL/GenBank/DDBJ whole genome shotgun (WGS) entry which is preliminary data.</text>
</comment>
<dbReference type="NCBIfam" id="NF010068">
    <property type="entry name" value="PRK13548.1"/>
    <property type="match status" value="1"/>
</dbReference>
<evidence type="ECO:0000313" key="8">
    <source>
        <dbReference type="Proteomes" id="UP000615755"/>
    </source>
</evidence>
<keyword evidence="2" id="KW-0547">Nucleotide-binding</keyword>
<dbReference type="SUPFAM" id="SSF52540">
    <property type="entry name" value="P-loop containing nucleoside triphosphate hydrolases"/>
    <property type="match status" value="1"/>
</dbReference>
<evidence type="ECO:0000256" key="5">
    <source>
        <dbReference type="ARBA" id="ARBA00037066"/>
    </source>
</evidence>
<reference evidence="7 8" key="1">
    <citation type="submission" date="2015-03" db="EMBL/GenBank/DDBJ databases">
        <title>Genome sequence of Pseudoalteromonas aurantia.</title>
        <authorList>
            <person name="Xie B.-B."/>
            <person name="Rong J.-C."/>
            <person name="Qin Q.-L."/>
            <person name="Zhang Y.-Z."/>
        </authorList>
    </citation>
    <scope>NUCLEOTIDE SEQUENCE [LARGE SCALE GENOMIC DNA]</scope>
    <source>
        <strain evidence="7 8">208</strain>
    </source>
</reference>
<feature type="domain" description="ABC transporter" evidence="6">
    <location>
        <begin position="2"/>
        <end position="243"/>
    </location>
</feature>
<keyword evidence="1" id="KW-0813">Transport</keyword>
<evidence type="ECO:0000256" key="3">
    <source>
        <dbReference type="ARBA" id="ARBA00022840"/>
    </source>
</evidence>
<dbReference type="PANTHER" id="PTHR42794">
    <property type="entry name" value="HEMIN IMPORT ATP-BINDING PROTEIN HMUV"/>
    <property type="match status" value="1"/>
</dbReference>
<dbReference type="GO" id="GO:0005524">
    <property type="term" value="F:ATP binding"/>
    <property type="evidence" value="ECO:0007669"/>
    <property type="project" value="UniProtKB-KW"/>
</dbReference>
<dbReference type="InterPro" id="IPR003439">
    <property type="entry name" value="ABC_transporter-like_ATP-bd"/>
</dbReference>
<dbReference type="InterPro" id="IPR027417">
    <property type="entry name" value="P-loop_NTPase"/>
</dbReference>
<dbReference type="InterPro" id="IPR003593">
    <property type="entry name" value="AAA+_ATPase"/>
</dbReference>
<evidence type="ECO:0000256" key="2">
    <source>
        <dbReference type="ARBA" id="ARBA00022741"/>
    </source>
</evidence>
<evidence type="ECO:0000313" key="7">
    <source>
        <dbReference type="EMBL" id="MBE0370581.1"/>
    </source>
</evidence>
<dbReference type="SMART" id="SM00382">
    <property type="entry name" value="AAA"/>
    <property type="match status" value="1"/>
</dbReference>
<dbReference type="PROSITE" id="PS50893">
    <property type="entry name" value="ABC_TRANSPORTER_2"/>
    <property type="match status" value="1"/>
</dbReference>
<dbReference type="RefSeq" id="WP_192509660.1">
    <property type="nucleotide sequence ID" value="NZ_AQGV01000015.1"/>
</dbReference>
<dbReference type="PROSITE" id="PS00211">
    <property type="entry name" value="ABC_TRANSPORTER_1"/>
    <property type="match status" value="1"/>
</dbReference>
<accession>A0ABR9EHV2</accession>
<sequence>MIEAKNITVKVAQNTLLHDANLTLDCGQLTVILGPNGAGKSTLLKSLCGDIPLTAGQVEYQQLNYHEYDAKQFARMRAVLTQNYDCDFPFTVQEIVEMSHFVHADSTPFTTLQAYSKQAINTLNMSHLINKPFTQLSGGEKQRVQFARVLCQLLPALENQEPCYLLIDEPTASLDLYHQYQVMQLARDIANKGAGVLAVVHDLALAASFADNITMLENGRVVAYGKPDEVLTEAQLAQTYQIKAHILQNVGSLPSLQVAKQALSNA</sequence>